<keyword evidence="3" id="KW-1185">Reference proteome</keyword>
<dbReference type="AlphaFoldDB" id="A0A2H2ZKC3"/>
<gene>
    <name evidence="2" type="ORF">A9Z42_0068590</name>
</gene>
<organism evidence="2 3">
    <name type="scientific">Trichoderma parareesei</name>
    <name type="common">Filamentous fungus</name>
    <dbReference type="NCBI Taxonomy" id="858221"/>
    <lineage>
        <taxon>Eukaryota</taxon>
        <taxon>Fungi</taxon>
        <taxon>Dikarya</taxon>
        <taxon>Ascomycota</taxon>
        <taxon>Pezizomycotina</taxon>
        <taxon>Sordariomycetes</taxon>
        <taxon>Hypocreomycetidae</taxon>
        <taxon>Hypocreales</taxon>
        <taxon>Hypocreaceae</taxon>
        <taxon>Trichoderma</taxon>
    </lineage>
</organism>
<feature type="domain" description="Heterokaryon incompatibility" evidence="1">
    <location>
        <begin position="41"/>
        <end position="229"/>
    </location>
</feature>
<dbReference type="Pfam" id="PF06985">
    <property type="entry name" value="HET"/>
    <property type="match status" value="1"/>
</dbReference>
<protein>
    <recommendedName>
        <fullName evidence="1">Heterokaryon incompatibility domain-containing protein</fullName>
    </recommendedName>
</protein>
<dbReference type="PANTHER" id="PTHR24148">
    <property type="entry name" value="ANKYRIN REPEAT DOMAIN-CONTAINING PROTEIN 39 HOMOLOG-RELATED"/>
    <property type="match status" value="1"/>
</dbReference>
<dbReference type="InterPro" id="IPR052895">
    <property type="entry name" value="HetReg/Transcr_Mod"/>
</dbReference>
<sequence>MAANTEPGFFRLIFLSPGQWDDEIRCTLLPFNRLRDAYPPYKALSYVWGRWSGKPPEILVNGNNVKVTSNLATALRHLRQNDVEIALWIDALCIDQGNTDERSSQVAQMRDIYSTANEVVIFLGSGLQDGILKSVSSRDSRPFHSFGGCRPDFLLASQYFDDWKASPLKKPVRPLEIFAFLTILNWSGNLPNPLGVLQDIPEAHMAALAEALRRTLLVAWWDRIWVVQEAVVANKLTLSLDR</sequence>
<dbReference type="InterPro" id="IPR010730">
    <property type="entry name" value="HET"/>
</dbReference>
<evidence type="ECO:0000313" key="2">
    <source>
        <dbReference type="EMBL" id="OTA06128.1"/>
    </source>
</evidence>
<evidence type="ECO:0000259" key="1">
    <source>
        <dbReference type="Pfam" id="PF06985"/>
    </source>
</evidence>
<accession>A0A2H2ZKC3</accession>
<dbReference type="EMBL" id="LFMI01000658">
    <property type="protein sequence ID" value="OTA06128.1"/>
    <property type="molecule type" value="Genomic_DNA"/>
</dbReference>
<name>A0A2H2ZKC3_TRIPA</name>
<comment type="caution">
    <text evidence="2">The sequence shown here is derived from an EMBL/GenBank/DDBJ whole genome shotgun (WGS) entry which is preliminary data.</text>
</comment>
<dbReference type="PANTHER" id="PTHR24148:SF82">
    <property type="entry name" value="HETEROKARYON INCOMPATIBILITY DOMAIN-CONTAINING PROTEIN"/>
    <property type="match status" value="1"/>
</dbReference>
<evidence type="ECO:0000313" key="3">
    <source>
        <dbReference type="Proteomes" id="UP000219286"/>
    </source>
</evidence>
<reference evidence="2 3" key="1">
    <citation type="journal article" date="2015" name="Genome Announc.">
        <title>Genome sequence and annotation of Trichoderma parareesei, the ancestor of the cellulase producer Trichoderma reesei.</title>
        <authorList>
            <person name="Yang D."/>
            <person name="Pomraning K."/>
            <person name="Kopchinskiy A."/>
            <person name="Karimi Aghcheh R."/>
            <person name="Atanasova L."/>
            <person name="Chenthamara K."/>
            <person name="Baker S.E."/>
            <person name="Zhang R."/>
            <person name="Shen Q."/>
            <person name="Freitag M."/>
            <person name="Kubicek C.P."/>
            <person name="Druzhinina I.S."/>
        </authorList>
    </citation>
    <scope>NUCLEOTIDE SEQUENCE [LARGE SCALE GENOMIC DNA]</scope>
    <source>
        <strain evidence="2 3">CBS 125925</strain>
    </source>
</reference>
<dbReference type="Proteomes" id="UP000219286">
    <property type="component" value="Unassembled WGS sequence"/>
</dbReference>
<proteinExistence type="predicted"/>
<dbReference type="OrthoDB" id="3557394at2759"/>